<evidence type="ECO:0000259" key="2">
    <source>
        <dbReference type="PROSITE" id="PS00028"/>
    </source>
</evidence>
<feature type="region of interest" description="Disordered" evidence="1">
    <location>
        <begin position="511"/>
        <end position="595"/>
    </location>
</feature>
<dbReference type="AlphaFoldDB" id="A0A6J3M4V4"/>
<protein>
    <recommendedName>
        <fullName evidence="2">C2H2-type domain-containing protein</fullName>
    </recommendedName>
</protein>
<dbReference type="Gene3D" id="3.30.160.60">
    <property type="entry name" value="Classic Zinc Finger"/>
    <property type="match status" value="1"/>
</dbReference>
<feature type="compositionally biased region" description="Polar residues" evidence="1">
    <location>
        <begin position="525"/>
        <end position="542"/>
    </location>
</feature>
<dbReference type="GeneID" id="54360960"/>
<sequence>MASIRSNGLGASHRVMVPSKSPKFCETSSAAASPPNMRFELTFTEVQNFLDKPTPLGQPYCIPCDRTFTSLRELDVHLCKSTLHGPRDKILCPACERQFASAQALQNHSITVHRATLSAIGVTLSHPHARTRHMVCPMGCSDGECSNIFHSANAVLGHLWLNHEEFARNNRVVFNALAALYSRAASITPLQTTASMAMPSPGLIRSSAATEASQRADSPVCGDGHIVQQCKETSNSSTPRRTTANGYDVMVGNLDPHTPARALEALILDLGYSDVVVFAGPVIRDTSAYVFVNTPLDVNARAMATALKSCTLFGRRLEVEMVGSPDNVVVEEVMDRDDHAGQTATDPLLRERVRPSEMDALPGIREREGRNNLHEDRDQFKTLSDCSVSVIAPAKDVSARDDVENTPRRSHQPTTERALRPRGRAEIVPSGQHSNPKHTNQIRTPQLVVSGAARLERARKFANLPRKLPAFATASNAIQCGELIRDVNKRSNPSGAALAVPVAPKTIQWGSNAVPSKAKPRKSIRSSVTVGSSRKPTSTIRSGATKGAHTPSSANVANNLAQSESKRKQNDNSTNSHLQAWPASSSGSLQSRKTEGTILDQVQAIKRRRIDLERPMETNTRVVPNSSIESQQRIVPFAVMFPLSPELPPCNQDEWFGRLTPHGEDELNYRSSRREETLQQSGLPVETKTVEPVFIATQVPEDNCDRWRIGEAKPGVKW</sequence>
<feature type="compositionally biased region" description="Basic and acidic residues" evidence="1">
    <location>
        <begin position="397"/>
        <end position="407"/>
    </location>
</feature>
<reference evidence="4" key="2">
    <citation type="submission" date="2020-04" db="EMBL/GenBank/DDBJ databases">
        <authorList>
            <consortium name="NCBI Genome Project"/>
        </authorList>
    </citation>
    <scope>NUCLEOTIDE SEQUENCE</scope>
    <source>
        <strain evidence="4">CBS 342.82</strain>
    </source>
</reference>
<feature type="region of interest" description="Disordered" evidence="1">
    <location>
        <begin position="397"/>
        <end position="423"/>
    </location>
</feature>
<dbReference type="SMART" id="SM00355">
    <property type="entry name" value="ZnF_C2H2"/>
    <property type="match status" value="2"/>
</dbReference>
<evidence type="ECO:0000313" key="3">
    <source>
        <dbReference type="Proteomes" id="UP000504637"/>
    </source>
</evidence>
<feature type="compositionally biased region" description="Polar residues" evidence="1">
    <location>
        <begin position="571"/>
        <end position="591"/>
    </location>
</feature>
<feature type="compositionally biased region" description="Polar residues" evidence="1">
    <location>
        <begin position="550"/>
        <end position="563"/>
    </location>
</feature>
<name>A0A6J3M4V4_9PEZI</name>
<gene>
    <name evidence="4" type="ORF">K489DRAFT_370652</name>
</gene>
<dbReference type="PROSITE" id="PS00028">
    <property type="entry name" value="ZINC_FINGER_C2H2_1"/>
    <property type="match status" value="1"/>
</dbReference>
<organism evidence="4">
    <name type="scientific">Dissoconium aciculare CBS 342.82</name>
    <dbReference type="NCBI Taxonomy" id="1314786"/>
    <lineage>
        <taxon>Eukaryota</taxon>
        <taxon>Fungi</taxon>
        <taxon>Dikarya</taxon>
        <taxon>Ascomycota</taxon>
        <taxon>Pezizomycotina</taxon>
        <taxon>Dothideomycetes</taxon>
        <taxon>Dothideomycetidae</taxon>
        <taxon>Mycosphaerellales</taxon>
        <taxon>Dissoconiaceae</taxon>
        <taxon>Dissoconium</taxon>
    </lineage>
</organism>
<reference evidence="4" key="3">
    <citation type="submission" date="2025-08" db="UniProtKB">
        <authorList>
            <consortium name="RefSeq"/>
        </authorList>
    </citation>
    <scope>IDENTIFICATION</scope>
    <source>
        <strain evidence="4">CBS 342.82</strain>
    </source>
</reference>
<reference evidence="4" key="1">
    <citation type="submission" date="2020-01" db="EMBL/GenBank/DDBJ databases">
        <authorList>
            <consortium name="DOE Joint Genome Institute"/>
            <person name="Haridas S."/>
            <person name="Albert R."/>
            <person name="Binder M."/>
            <person name="Bloem J."/>
            <person name="Labutti K."/>
            <person name="Salamov A."/>
            <person name="Andreopoulos B."/>
            <person name="Baker S.E."/>
            <person name="Barry K."/>
            <person name="Bills G."/>
            <person name="Bluhm B.H."/>
            <person name="Cannon C."/>
            <person name="Castanera R."/>
            <person name="Culley D.E."/>
            <person name="Daum C."/>
            <person name="Ezra D."/>
            <person name="Gonzalez J.B."/>
            <person name="Henrissat B."/>
            <person name="Kuo A."/>
            <person name="Liang C."/>
            <person name="Lipzen A."/>
            <person name="Lutzoni F."/>
            <person name="Magnuson J."/>
            <person name="Mondo S."/>
            <person name="Nolan M."/>
            <person name="Ohm R."/>
            <person name="Pangilinan J."/>
            <person name="Park H.-J."/>
            <person name="Ramirez L."/>
            <person name="Alfaro M."/>
            <person name="Sun H."/>
            <person name="Tritt A."/>
            <person name="Yoshinaga Y."/>
            <person name="Zwiers L.-H."/>
            <person name="Turgeon B.G."/>
            <person name="Goodwin S.B."/>
            <person name="Spatafora J.W."/>
            <person name="Crous P.W."/>
            <person name="Grigoriev I.V."/>
        </authorList>
    </citation>
    <scope>NUCLEOTIDE SEQUENCE</scope>
    <source>
        <strain evidence="4">CBS 342.82</strain>
    </source>
</reference>
<proteinExistence type="predicted"/>
<keyword evidence="3" id="KW-1185">Reference proteome</keyword>
<feature type="domain" description="C2H2-type" evidence="2">
    <location>
        <begin position="92"/>
        <end position="113"/>
    </location>
</feature>
<evidence type="ECO:0000256" key="1">
    <source>
        <dbReference type="SAM" id="MobiDB-lite"/>
    </source>
</evidence>
<dbReference type="InterPro" id="IPR013087">
    <property type="entry name" value="Znf_C2H2_type"/>
</dbReference>
<dbReference type="Proteomes" id="UP000504637">
    <property type="component" value="Unplaced"/>
</dbReference>
<dbReference type="RefSeq" id="XP_033460097.1">
    <property type="nucleotide sequence ID" value="XM_033603160.1"/>
</dbReference>
<evidence type="ECO:0000313" key="4">
    <source>
        <dbReference type="RefSeq" id="XP_033460097.1"/>
    </source>
</evidence>
<accession>A0A6J3M4V4</accession>